<feature type="domain" description="Signal transduction histidine kinase internal region" evidence="2">
    <location>
        <begin position="189"/>
        <end position="265"/>
    </location>
</feature>
<dbReference type="AlphaFoldDB" id="A0AA49GKD3"/>
<organism evidence="3">
    <name type="scientific">Roseihalotalea indica</name>
    <dbReference type="NCBI Taxonomy" id="2867963"/>
    <lineage>
        <taxon>Bacteria</taxon>
        <taxon>Pseudomonadati</taxon>
        <taxon>Bacteroidota</taxon>
        <taxon>Cytophagia</taxon>
        <taxon>Cytophagales</taxon>
        <taxon>Catalimonadaceae</taxon>
        <taxon>Roseihalotalea</taxon>
    </lineage>
</organism>
<keyword evidence="3" id="KW-0418">Kinase</keyword>
<accession>A0AA49GKD3</accession>
<dbReference type="GO" id="GO:0016020">
    <property type="term" value="C:membrane"/>
    <property type="evidence" value="ECO:0007669"/>
    <property type="project" value="InterPro"/>
</dbReference>
<feature type="transmembrane region" description="Helical" evidence="1">
    <location>
        <begin position="56"/>
        <end position="77"/>
    </location>
</feature>
<dbReference type="InterPro" id="IPR010559">
    <property type="entry name" value="Sig_transdc_His_kin_internal"/>
</dbReference>
<evidence type="ECO:0000259" key="2">
    <source>
        <dbReference type="Pfam" id="PF06580"/>
    </source>
</evidence>
<feature type="transmembrane region" description="Helical" evidence="1">
    <location>
        <begin position="98"/>
        <end position="119"/>
    </location>
</feature>
<keyword evidence="1" id="KW-0472">Membrane</keyword>
<keyword evidence="3" id="KW-0808">Transferase</keyword>
<dbReference type="GO" id="GO:0000155">
    <property type="term" value="F:phosphorelay sensor kinase activity"/>
    <property type="evidence" value="ECO:0007669"/>
    <property type="project" value="InterPro"/>
</dbReference>
<reference evidence="3" key="2">
    <citation type="journal article" date="2024" name="Antonie Van Leeuwenhoek">
        <title>Roseihalotalea indica gen. nov., sp. nov., a halophilic Bacteroidetes from mesopelagic Southwest Indian Ocean with higher carbohydrate metabolic potential.</title>
        <authorList>
            <person name="Chen B."/>
            <person name="Zhang M."/>
            <person name="Lin D."/>
            <person name="Ye J."/>
            <person name="Tang K."/>
        </authorList>
    </citation>
    <scope>NUCLEOTIDE SEQUENCE</scope>
    <source>
        <strain evidence="3">TK19036</strain>
    </source>
</reference>
<dbReference type="Pfam" id="PF06580">
    <property type="entry name" value="His_kinase"/>
    <property type="match status" value="1"/>
</dbReference>
<proteinExistence type="predicted"/>
<feature type="transmembrane region" description="Helical" evidence="1">
    <location>
        <begin position="30"/>
        <end position="50"/>
    </location>
</feature>
<dbReference type="PANTHER" id="PTHR34220:SF7">
    <property type="entry name" value="SENSOR HISTIDINE KINASE YPDA"/>
    <property type="match status" value="1"/>
</dbReference>
<dbReference type="PANTHER" id="PTHR34220">
    <property type="entry name" value="SENSOR HISTIDINE KINASE YPDA"/>
    <property type="match status" value="1"/>
</dbReference>
<gene>
    <name evidence="3" type="ORF">K4G66_25420</name>
</gene>
<reference evidence="3" key="1">
    <citation type="journal article" date="2023" name="Comput. Struct. Biotechnol. J.">
        <title>Discovery of a novel marine Bacteroidetes with a rich repertoire of carbohydrate-active enzymes.</title>
        <authorList>
            <person name="Chen B."/>
            <person name="Liu G."/>
            <person name="Chen Q."/>
            <person name="Wang H."/>
            <person name="Liu L."/>
            <person name="Tang K."/>
        </authorList>
    </citation>
    <scope>NUCLEOTIDE SEQUENCE</scope>
    <source>
        <strain evidence="3">TK19036</strain>
    </source>
</reference>
<dbReference type="EMBL" id="CP120682">
    <property type="protein sequence ID" value="WKN35713.1"/>
    <property type="molecule type" value="Genomic_DNA"/>
</dbReference>
<dbReference type="InterPro" id="IPR050640">
    <property type="entry name" value="Bact_2-comp_sensor_kinase"/>
</dbReference>
<evidence type="ECO:0000313" key="3">
    <source>
        <dbReference type="EMBL" id="WKN35713.1"/>
    </source>
</evidence>
<name>A0AA49GKD3_9BACT</name>
<feature type="transmembrane region" description="Helical" evidence="1">
    <location>
        <begin position="139"/>
        <end position="161"/>
    </location>
</feature>
<keyword evidence="1" id="KW-1133">Transmembrane helix</keyword>
<protein>
    <submittedName>
        <fullName evidence="3">Histidine kinase</fullName>
    </submittedName>
</protein>
<sequence length="371" mass="42961">MYSYKSKNVPGQSSNLQKAEQDIGNIQMVYTPYVLIVLFALLAMTLRYYLMPQWSIWIHLLLFLYQCLFFLGLWHVIKFINKKLNTLYPFERGALKRISLQNLLTLLCIALYSAISIAISEALGYDYRPDFADNRFMAVMLLMLLVIVFMFNFAFYSLHFFDKWQATVRDKASLEIQAADLQREKSDLQYHQLKNQVNPHYLFNTLSSLEGLISANPELASEFVGHMSKVYRYVLQRKESEVGRLEEELDFITHYIELLHIRYGKGLCIQTQVSPDAQEKGIVTVTLQMLIDNAIKHNVVQSSSPLKICIKDEGDYLIVHNNKQLRTHIGSSNGMGLQQLRQLYAYLTDAPLMVEDCKECYSIKIPLLTLH</sequence>
<evidence type="ECO:0000256" key="1">
    <source>
        <dbReference type="SAM" id="Phobius"/>
    </source>
</evidence>
<keyword evidence="1" id="KW-0812">Transmembrane</keyword>